<protein>
    <recommendedName>
        <fullName evidence="4">Type II toxin-antitoxin system RelE/ParE family toxin</fullName>
    </recommendedName>
</protein>
<dbReference type="RefSeq" id="WP_054747477.1">
    <property type="nucleotide sequence ID" value="NZ_BKAM01000096.1"/>
</dbReference>
<dbReference type="EMBL" id="BKAM01000096">
    <property type="protein sequence ID" value="GEP73577.1"/>
    <property type="molecule type" value="Genomic_DNA"/>
</dbReference>
<proteinExistence type="predicted"/>
<sequence length="114" mass="13371">MTYTLNLFDDARDDIRLMAAYLDDKFDRSISDKVLSELFDQLENLRSFTKVGKPIETLGTNTGLTGFYYLRTPKNTILYDVNDAESVINILRIFDNRQDVVIRMMKYLINYKPK</sequence>
<evidence type="ECO:0000313" key="2">
    <source>
        <dbReference type="EMBL" id="GEP73577.1"/>
    </source>
</evidence>
<accession>A0A512PQW3</accession>
<evidence type="ECO:0000313" key="3">
    <source>
        <dbReference type="Proteomes" id="UP000321569"/>
    </source>
</evidence>
<comment type="caution">
    <text evidence="2">The sequence shown here is derived from an EMBL/GenBank/DDBJ whole genome shotgun (WGS) entry which is preliminary data.</text>
</comment>
<keyword evidence="1" id="KW-1277">Toxin-antitoxin system</keyword>
<name>A0A512PQW3_9LACO</name>
<dbReference type="Gene3D" id="3.30.2310.20">
    <property type="entry name" value="RelE-like"/>
    <property type="match status" value="1"/>
</dbReference>
<evidence type="ECO:0008006" key="4">
    <source>
        <dbReference type="Google" id="ProtNLM"/>
    </source>
</evidence>
<dbReference type="OrthoDB" id="2306956at2"/>
<gene>
    <name evidence="2" type="ORF">LRA02_24450</name>
</gene>
<organism evidence="2 3">
    <name type="scientific">Lentilactobacillus rapi</name>
    <dbReference type="NCBI Taxonomy" id="481723"/>
    <lineage>
        <taxon>Bacteria</taxon>
        <taxon>Bacillati</taxon>
        <taxon>Bacillota</taxon>
        <taxon>Bacilli</taxon>
        <taxon>Lactobacillales</taxon>
        <taxon>Lactobacillaceae</taxon>
        <taxon>Lentilactobacillus</taxon>
    </lineage>
</organism>
<evidence type="ECO:0000256" key="1">
    <source>
        <dbReference type="ARBA" id="ARBA00022649"/>
    </source>
</evidence>
<dbReference type="Pfam" id="PF05016">
    <property type="entry name" value="ParE_toxin"/>
    <property type="match status" value="1"/>
</dbReference>
<dbReference type="InterPro" id="IPR007712">
    <property type="entry name" value="RelE/ParE_toxin"/>
</dbReference>
<reference evidence="2 3" key="1">
    <citation type="submission" date="2019-07" db="EMBL/GenBank/DDBJ databases">
        <title>Whole genome shotgun sequence of Lactobacillus rapi NBRC 109618.</title>
        <authorList>
            <person name="Hosoyama A."/>
            <person name="Uohara A."/>
            <person name="Ohji S."/>
            <person name="Ichikawa N."/>
        </authorList>
    </citation>
    <scope>NUCLEOTIDE SEQUENCE [LARGE SCALE GENOMIC DNA]</scope>
    <source>
        <strain evidence="2 3">NBRC 109618</strain>
    </source>
</reference>
<dbReference type="InterPro" id="IPR035093">
    <property type="entry name" value="RelE/ParE_toxin_dom_sf"/>
</dbReference>
<dbReference type="Proteomes" id="UP000321569">
    <property type="component" value="Unassembled WGS sequence"/>
</dbReference>
<dbReference type="STRING" id="1423795.FD12_GL001343"/>
<dbReference type="AlphaFoldDB" id="A0A512PQW3"/>